<dbReference type="InterPro" id="IPR010343">
    <property type="entry name" value="ArAE_1"/>
</dbReference>
<reference evidence="8 9" key="1">
    <citation type="journal article" date="2017" name="Int. J. Syst. Evol. Microbiol.">
        <title>Bacillus mangrovi sp. nov., isolated from a sediment sample from a mangrove forest.</title>
        <authorList>
            <person name="Gupta V."/>
            <person name="Singh P.K."/>
            <person name="Korpole S."/>
            <person name="Tanuku N.R.S."/>
            <person name="Pinnaka A.K."/>
        </authorList>
    </citation>
    <scope>NUCLEOTIDE SEQUENCE [LARGE SCALE GENOMIC DNA]</scope>
    <source>
        <strain evidence="8 9">KCTC 33872</strain>
    </source>
</reference>
<protein>
    <submittedName>
        <fullName evidence="8">Aromatic acid exporter family protein</fullName>
    </submittedName>
</protein>
<feature type="transmembrane region" description="Helical" evidence="7">
    <location>
        <begin position="93"/>
        <end position="110"/>
    </location>
</feature>
<evidence type="ECO:0000256" key="7">
    <source>
        <dbReference type="SAM" id="Phobius"/>
    </source>
</evidence>
<dbReference type="InterPro" id="IPR052984">
    <property type="entry name" value="UPF0421"/>
</dbReference>
<keyword evidence="5 7" id="KW-0472">Membrane</keyword>
<keyword evidence="4 7" id="KW-1133">Transmembrane helix</keyword>
<dbReference type="EMBL" id="WMIB01000030">
    <property type="protein sequence ID" value="MTH55461.1"/>
    <property type="molecule type" value="Genomic_DNA"/>
</dbReference>
<organism evidence="8 9">
    <name type="scientific">Metabacillus mangrovi</name>
    <dbReference type="NCBI Taxonomy" id="1491830"/>
    <lineage>
        <taxon>Bacteria</taxon>
        <taxon>Bacillati</taxon>
        <taxon>Bacillota</taxon>
        <taxon>Bacilli</taxon>
        <taxon>Bacillales</taxon>
        <taxon>Bacillaceae</taxon>
        <taxon>Metabacillus</taxon>
    </lineage>
</organism>
<evidence type="ECO:0000256" key="6">
    <source>
        <dbReference type="SAM" id="Coils"/>
    </source>
</evidence>
<dbReference type="Proteomes" id="UP000434639">
    <property type="component" value="Unassembled WGS sequence"/>
</dbReference>
<feature type="transmembrane region" description="Helical" evidence="7">
    <location>
        <begin position="60"/>
        <end position="86"/>
    </location>
</feature>
<keyword evidence="3 7" id="KW-0812">Transmembrane</keyword>
<dbReference type="Pfam" id="PF06081">
    <property type="entry name" value="ArAE_1"/>
    <property type="match status" value="1"/>
</dbReference>
<dbReference type="AlphaFoldDB" id="A0A7X2SAJ1"/>
<dbReference type="GO" id="GO:0005886">
    <property type="term" value="C:plasma membrane"/>
    <property type="evidence" value="ECO:0007669"/>
    <property type="project" value="UniProtKB-SubCell"/>
</dbReference>
<sequence length="358" mass="41371">MKLGARILKTGIAITIALWIASLLGLQSPVFAGIAAIFAIQPTIYRSYLSVIEQVQANFIGAAFAIIFGLVFGPHPFVVGLTAVLVISINLKLKIQNTIPVALVTVIAIMETQSDNFIEFSLLRFGTVMLGVFSAFVVNLVFLPPKYETKLYYRISDSTEEILKWIRINIRQASEHSVLKEDIERLKENMMQLDQLYLLYKEERSYFRRSTLSKARKLVLFRQMLLTTNKALETLKKLHRLEHELHLTTPELQKMITTELDYLLSYHERILLKFIGKIKTDTPQELIQEGYFNKRELVDEFMKYQNQCHDPGCFYHMLPLVASILDYSEQLEHLDTLINSFQSYHKDENEIKVSEVKE</sequence>
<proteinExistence type="predicted"/>
<keyword evidence="2" id="KW-1003">Cell membrane</keyword>
<comment type="subcellular location">
    <subcellularLocation>
        <location evidence="1">Cell membrane</location>
        <topology evidence="1">Multi-pass membrane protein</topology>
    </subcellularLocation>
</comment>
<evidence type="ECO:0000256" key="4">
    <source>
        <dbReference type="ARBA" id="ARBA00022989"/>
    </source>
</evidence>
<dbReference type="PANTHER" id="PTHR40064:SF1">
    <property type="entry name" value="MEMBRANE PROTEIN"/>
    <property type="match status" value="1"/>
</dbReference>
<feature type="coiled-coil region" evidence="6">
    <location>
        <begin position="176"/>
        <end position="203"/>
    </location>
</feature>
<gene>
    <name evidence="8" type="ORF">GKZ89_18885</name>
</gene>
<evidence type="ECO:0000313" key="9">
    <source>
        <dbReference type="Proteomes" id="UP000434639"/>
    </source>
</evidence>
<feature type="transmembrane region" description="Helical" evidence="7">
    <location>
        <begin position="12"/>
        <end position="40"/>
    </location>
</feature>
<name>A0A7X2SAJ1_9BACI</name>
<evidence type="ECO:0000256" key="3">
    <source>
        <dbReference type="ARBA" id="ARBA00022692"/>
    </source>
</evidence>
<evidence type="ECO:0000256" key="1">
    <source>
        <dbReference type="ARBA" id="ARBA00004651"/>
    </source>
</evidence>
<keyword evidence="9" id="KW-1185">Reference proteome</keyword>
<dbReference type="PANTHER" id="PTHR40064">
    <property type="entry name" value="MEMBRANE PROTEIN-RELATED"/>
    <property type="match status" value="1"/>
</dbReference>
<dbReference type="RefSeq" id="WP_155113959.1">
    <property type="nucleotide sequence ID" value="NZ_WMIB01000030.1"/>
</dbReference>
<evidence type="ECO:0000313" key="8">
    <source>
        <dbReference type="EMBL" id="MTH55461.1"/>
    </source>
</evidence>
<accession>A0A7X2SAJ1</accession>
<feature type="transmembrane region" description="Helical" evidence="7">
    <location>
        <begin position="122"/>
        <end position="143"/>
    </location>
</feature>
<evidence type="ECO:0000256" key="2">
    <source>
        <dbReference type="ARBA" id="ARBA00022475"/>
    </source>
</evidence>
<dbReference type="OrthoDB" id="1653617at2"/>
<keyword evidence="6" id="KW-0175">Coiled coil</keyword>
<evidence type="ECO:0000256" key="5">
    <source>
        <dbReference type="ARBA" id="ARBA00023136"/>
    </source>
</evidence>
<comment type="caution">
    <text evidence="8">The sequence shown here is derived from an EMBL/GenBank/DDBJ whole genome shotgun (WGS) entry which is preliminary data.</text>
</comment>